<dbReference type="Gene3D" id="3.40.1370.10">
    <property type="match status" value="1"/>
</dbReference>
<reference evidence="7 8" key="1">
    <citation type="submission" date="2018-06" db="EMBL/GenBank/DDBJ databases">
        <title>A transcriptomic atlas of mushroom development highlights an independent origin of complex multicellularity.</title>
        <authorList>
            <consortium name="DOE Joint Genome Institute"/>
            <person name="Krizsan K."/>
            <person name="Almasi E."/>
            <person name="Merenyi Z."/>
            <person name="Sahu N."/>
            <person name="Viragh M."/>
            <person name="Koszo T."/>
            <person name="Mondo S."/>
            <person name="Kiss B."/>
            <person name="Balint B."/>
            <person name="Kues U."/>
            <person name="Barry K."/>
            <person name="Hegedus J.C."/>
            <person name="Henrissat B."/>
            <person name="Johnson J."/>
            <person name="Lipzen A."/>
            <person name="Ohm R."/>
            <person name="Nagy I."/>
            <person name="Pangilinan J."/>
            <person name="Yan J."/>
            <person name="Xiong Y."/>
            <person name="Grigoriev I.V."/>
            <person name="Hibbett D.S."/>
            <person name="Nagy L.G."/>
        </authorList>
    </citation>
    <scope>NUCLEOTIDE SEQUENCE [LARGE SCALE GENOMIC DNA]</scope>
    <source>
        <strain evidence="7 8">SZMC22713</strain>
    </source>
</reference>
<evidence type="ECO:0000256" key="3">
    <source>
        <dbReference type="ARBA" id="ARBA00023274"/>
    </source>
</evidence>
<evidence type="ECO:0000256" key="6">
    <source>
        <dbReference type="SAM" id="SignalP"/>
    </source>
</evidence>
<keyword evidence="6" id="KW-0732">Signal</keyword>
<dbReference type="GO" id="GO:1990904">
    <property type="term" value="C:ribonucleoprotein complex"/>
    <property type="evidence" value="ECO:0007669"/>
    <property type="project" value="UniProtKB-KW"/>
</dbReference>
<evidence type="ECO:0000256" key="1">
    <source>
        <dbReference type="ARBA" id="ARBA00010528"/>
    </source>
</evidence>
<dbReference type="GO" id="GO:0006412">
    <property type="term" value="P:translation"/>
    <property type="evidence" value="ECO:0007669"/>
    <property type="project" value="InterPro"/>
</dbReference>
<evidence type="ECO:0000313" key="7">
    <source>
        <dbReference type="EMBL" id="TDL28619.1"/>
    </source>
</evidence>
<dbReference type="EMBL" id="ML170157">
    <property type="protein sequence ID" value="TDL28619.1"/>
    <property type="molecule type" value="Genomic_DNA"/>
</dbReference>
<accession>A0A4Y7QP20</accession>
<gene>
    <name evidence="7" type="ORF">BD410DRAFT_834685</name>
</gene>
<dbReference type="VEuPathDB" id="FungiDB:BD410DRAFT_834685"/>
<dbReference type="Proteomes" id="UP000294933">
    <property type="component" value="Unassembled WGS sequence"/>
</dbReference>
<dbReference type="InterPro" id="IPR013005">
    <property type="entry name" value="Ribosomal_uL4-like"/>
</dbReference>
<dbReference type="SUPFAM" id="SSF52166">
    <property type="entry name" value="Ribosomal protein L4"/>
    <property type="match status" value="1"/>
</dbReference>
<organism evidence="7 8">
    <name type="scientific">Rickenella mellea</name>
    <dbReference type="NCBI Taxonomy" id="50990"/>
    <lineage>
        <taxon>Eukaryota</taxon>
        <taxon>Fungi</taxon>
        <taxon>Dikarya</taxon>
        <taxon>Basidiomycota</taxon>
        <taxon>Agaricomycotina</taxon>
        <taxon>Agaricomycetes</taxon>
        <taxon>Hymenochaetales</taxon>
        <taxon>Rickenellaceae</taxon>
        <taxon>Rickenella</taxon>
    </lineage>
</organism>
<feature type="region of interest" description="Disordered" evidence="5">
    <location>
        <begin position="317"/>
        <end position="339"/>
    </location>
</feature>
<evidence type="ECO:0000313" key="8">
    <source>
        <dbReference type="Proteomes" id="UP000294933"/>
    </source>
</evidence>
<feature type="chain" id="PRO_5021208914" description="Large ribosomal subunit protein uL4m" evidence="6">
    <location>
        <begin position="17"/>
        <end position="355"/>
    </location>
</feature>
<dbReference type="HAMAP" id="MF_01328_B">
    <property type="entry name" value="Ribosomal_uL4_B"/>
    <property type="match status" value="1"/>
</dbReference>
<dbReference type="GO" id="GO:0005840">
    <property type="term" value="C:ribosome"/>
    <property type="evidence" value="ECO:0007669"/>
    <property type="project" value="UniProtKB-KW"/>
</dbReference>
<dbReference type="PANTHER" id="PTHR10746:SF6">
    <property type="entry name" value="LARGE RIBOSOMAL SUBUNIT PROTEIN UL4M"/>
    <property type="match status" value="1"/>
</dbReference>
<sequence>MLPAFWSQTLHLVSIAFIVRIPFYTTPSELWTPALPRSFLFNNVKAISEFTKPSPSYTVDDTTGDRKRFIVPQENPPVYLTLASLIWEKEGDVPASEKVVALDRHVFGAPNRPDIIHLCVNFYRDDLRQGTASTKTRGEVAGSGRKVRPQKGSGRARLGDARSPVMRGGGVAHGPKPRSFATSLPRKIRQMGLRVALSKKVREDALGIVESLNWPGRKTKDFAHRIRKLGWEETLFVSTQQSPTLLERVSRNIQNVATKSAAELEVYDLVKWRRVVLDTGAVEFFERLLGKDVPEYLRPPAIRRPSLRFSRMIAGRSGKVSPPIPGIDDKKTRKLKRVNQSTLGHEELFEATANE</sequence>
<feature type="signal peptide" evidence="6">
    <location>
        <begin position="1"/>
        <end position="16"/>
    </location>
</feature>
<evidence type="ECO:0000256" key="4">
    <source>
        <dbReference type="ARBA" id="ARBA00040565"/>
    </source>
</evidence>
<dbReference type="STRING" id="50990.A0A4Y7QP20"/>
<evidence type="ECO:0000256" key="5">
    <source>
        <dbReference type="SAM" id="MobiDB-lite"/>
    </source>
</evidence>
<proteinExistence type="inferred from homology"/>
<keyword evidence="8" id="KW-1185">Reference proteome</keyword>
<name>A0A4Y7QP20_9AGAM</name>
<dbReference type="NCBIfam" id="TIGR03953">
    <property type="entry name" value="rplD_bact"/>
    <property type="match status" value="1"/>
</dbReference>
<dbReference type="PANTHER" id="PTHR10746">
    <property type="entry name" value="50S RIBOSOMAL PROTEIN L4"/>
    <property type="match status" value="1"/>
</dbReference>
<dbReference type="AlphaFoldDB" id="A0A4Y7QP20"/>
<protein>
    <recommendedName>
        <fullName evidence="4">Large ribosomal subunit protein uL4m</fullName>
    </recommendedName>
</protein>
<keyword evidence="2 7" id="KW-0689">Ribosomal protein</keyword>
<evidence type="ECO:0000256" key="2">
    <source>
        <dbReference type="ARBA" id="ARBA00022980"/>
    </source>
</evidence>
<dbReference type="Pfam" id="PF00573">
    <property type="entry name" value="Ribosomal_L4"/>
    <property type="match status" value="1"/>
</dbReference>
<dbReference type="OrthoDB" id="275876at2759"/>
<comment type="similarity">
    <text evidence="1">Belongs to the universal ribosomal protein uL4 family.</text>
</comment>
<dbReference type="InterPro" id="IPR002136">
    <property type="entry name" value="Ribosomal_uL4"/>
</dbReference>
<dbReference type="GO" id="GO:0003735">
    <property type="term" value="F:structural constituent of ribosome"/>
    <property type="evidence" value="ECO:0007669"/>
    <property type="project" value="InterPro"/>
</dbReference>
<feature type="region of interest" description="Disordered" evidence="5">
    <location>
        <begin position="132"/>
        <end position="179"/>
    </location>
</feature>
<keyword evidence="3" id="KW-0687">Ribonucleoprotein</keyword>
<dbReference type="InterPro" id="IPR023574">
    <property type="entry name" value="Ribosomal_uL4_dom_sf"/>
</dbReference>